<dbReference type="InterPro" id="IPR046657">
    <property type="entry name" value="DUF6766"/>
</dbReference>
<evidence type="ECO:0000256" key="1">
    <source>
        <dbReference type="SAM" id="Phobius"/>
    </source>
</evidence>
<gene>
    <name evidence="2" type="ORF">SAMN04488058_11727</name>
</gene>
<evidence type="ECO:0000313" key="2">
    <source>
        <dbReference type="EMBL" id="SEJ75007.1"/>
    </source>
</evidence>
<keyword evidence="3" id="KW-1185">Reference proteome</keyword>
<dbReference type="AlphaFoldDB" id="A0A1H7BFC8"/>
<protein>
    <submittedName>
        <fullName evidence="2">Uncharacterized protein</fullName>
    </submittedName>
</protein>
<name>A0A1H7BFC8_9DEIO</name>
<proteinExistence type="predicted"/>
<dbReference type="EMBL" id="FNZA01000017">
    <property type="protein sequence ID" value="SEJ75007.1"/>
    <property type="molecule type" value="Genomic_DNA"/>
</dbReference>
<accession>A0A1H7BFC8</accession>
<feature type="transmembrane region" description="Helical" evidence="1">
    <location>
        <begin position="73"/>
        <end position="91"/>
    </location>
</feature>
<keyword evidence="1" id="KW-1133">Transmembrane helix</keyword>
<dbReference type="Pfam" id="PF20554">
    <property type="entry name" value="DUF6766"/>
    <property type="match status" value="1"/>
</dbReference>
<keyword evidence="1" id="KW-0812">Transmembrane</keyword>
<sequence>MGAYLASGHFWSATAENWESEFLQMASYVVLTVHLRQRGSAESSPYPDELTPEERERARRDEQVRGFWKRNSLTLTLLGLFVLSFVVHLFGSWRDTVAEQLARGQAAPSLGQFLGEPEFWFESFQNWQSEFLAVAAIVVLTIFLRQIGSSQSKALTDPDDKTGD</sequence>
<dbReference type="Proteomes" id="UP000199223">
    <property type="component" value="Unassembled WGS sequence"/>
</dbReference>
<keyword evidence="1" id="KW-0472">Membrane</keyword>
<evidence type="ECO:0000313" key="3">
    <source>
        <dbReference type="Proteomes" id="UP000199223"/>
    </source>
</evidence>
<organism evidence="2 3">
    <name type="scientific">Deinococcus reticulitermitis</name>
    <dbReference type="NCBI Taxonomy" id="856736"/>
    <lineage>
        <taxon>Bacteria</taxon>
        <taxon>Thermotogati</taxon>
        <taxon>Deinococcota</taxon>
        <taxon>Deinococci</taxon>
        <taxon>Deinococcales</taxon>
        <taxon>Deinococcaceae</taxon>
        <taxon>Deinococcus</taxon>
    </lineage>
</organism>
<reference evidence="3" key="1">
    <citation type="submission" date="2016-10" db="EMBL/GenBank/DDBJ databases">
        <authorList>
            <person name="Varghese N."/>
            <person name="Submissions S."/>
        </authorList>
    </citation>
    <scope>NUCLEOTIDE SEQUENCE [LARGE SCALE GENOMIC DNA]</scope>
    <source>
        <strain evidence="3">CGMCC 1.10218</strain>
    </source>
</reference>
<feature type="transmembrane region" description="Helical" evidence="1">
    <location>
        <begin position="127"/>
        <end position="144"/>
    </location>
</feature>